<comment type="caution">
    <text evidence="2">The sequence shown here is derived from an EMBL/GenBank/DDBJ whole genome shotgun (WGS) entry which is preliminary data.</text>
</comment>
<evidence type="ECO:0000256" key="1">
    <source>
        <dbReference type="SAM" id="MobiDB-lite"/>
    </source>
</evidence>
<feature type="compositionally biased region" description="Basic and acidic residues" evidence="1">
    <location>
        <begin position="30"/>
        <end position="42"/>
    </location>
</feature>
<accession>A0AAW0G4D3</accession>
<dbReference type="EMBL" id="JASBNA010000012">
    <property type="protein sequence ID" value="KAK7687716.1"/>
    <property type="molecule type" value="Genomic_DNA"/>
</dbReference>
<sequence>MSIRGRIEERRGFASRDVVSTPPTSYPRLHQHDDGESDVQNKKTVCDDDRECVRGGQKCRGRERDKPGETVLRLLCHIQQIRIATDTPEYSQILRVRPRFIRYPWMPY</sequence>
<dbReference type="Proteomes" id="UP001385951">
    <property type="component" value="Unassembled WGS sequence"/>
</dbReference>
<keyword evidence="3" id="KW-1185">Reference proteome</keyword>
<protein>
    <submittedName>
        <fullName evidence="2">Uncharacterized protein</fullName>
    </submittedName>
</protein>
<name>A0AAW0G4D3_9APHY</name>
<reference evidence="2 3" key="1">
    <citation type="submission" date="2022-09" db="EMBL/GenBank/DDBJ databases">
        <authorList>
            <person name="Palmer J.M."/>
        </authorList>
    </citation>
    <scope>NUCLEOTIDE SEQUENCE [LARGE SCALE GENOMIC DNA]</scope>
    <source>
        <strain evidence="2 3">DSM 7382</strain>
    </source>
</reference>
<feature type="compositionally biased region" description="Basic and acidic residues" evidence="1">
    <location>
        <begin position="1"/>
        <end position="14"/>
    </location>
</feature>
<evidence type="ECO:0000313" key="2">
    <source>
        <dbReference type="EMBL" id="KAK7687716.1"/>
    </source>
</evidence>
<gene>
    <name evidence="2" type="ORF">QCA50_008932</name>
</gene>
<evidence type="ECO:0000313" key="3">
    <source>
        <dbReference type="Proteomes" id="UP001385951"/>
    </source>
</evidence>
<organism evidence="2 3">
    <name type="scientific">Cerrena zonata</name>
    <dbReference type="NCBI Taxonomy" id="2478898"/>
    <lineage>
        <taxon>Eukaryota</taxon>
        <taxon>Fungi</taxon>
        <taxon>Dikarya</taxon>
        <taxon>Basidiomycota</taxon>
        <taxon>Agaricomycotina</taxon>
        <taxon>Agaricomycetes</taxon>
        <taxon>Polyporales</taxon>
        <taxon>Cerrenaceae</taxon>
        <taxon>Cerrena</taxon>
    </lineage>
</organism>
<dbReference type="AlphaFoldDB" id="A0AAW0G4D3"/>
<proteinExistence type="predicted"/>
<feature type="region of interest" description="Disordered" evidence="1">
    <location>
        <begin position="1"/>
        <end position="42"/>
    </location>
</feature>